<feature type="transmembrane region" description="Helical" evidence="2">
    <location>
        <begin position="222"/>
        <end position="245"/>
    </location>
</feature>
<proteinExistence type="predicted"/>
<feature type="domain" description="CAAX prenyl protease 2/Lysostaphin resistance protein A-like" evidence="3">
    <location>
        <begin position="176"/>
        <end position="287"/>
    </location>
</feature>
<organism evidence="4 5">
    <name type="scientific">Chondromyces crocatus</name>
    <dbReference type="NCBI Taxonomy" id="52"/>
    <lineage>
        <taxon>Bacteria</taxon>
        <taxon>Pseudomonadati</taxon>
        <taxon>Myxococcota</taxon>
        <taxon>Polyangia</taxon>
        <taxon>Polyangiales</taxon>
        <taxon>Polyangiaceae</taxon>
        <taxon>Chondromyces</taxon>
    </lineage>
</organism>
<feature type="region of interest" description="Disordered" evidence="1">
    <location>
        <begin position="11"/>
        <end position="36"/>
    </location>
</feature>
<dbReference type="EMBL" id="CP012159">
    <property type="protein sequence ID" value="AKT40983.1"/>
    <property type="molecule type" value="Genomic_DNA"/>
</dbReference>
<dbReference type="PATRIC" id="fig|52.7.peg.5687"/>
<sequence>MDPTITLRCAPTHTQPSRPGPFTKGSGRVNRQRMTGGKSATVKQGVILWAGGALGGVAVLPYAFDLQRDALAKSSVASLGLPTLAAIAAGQTAVLMAIAVAVGLRAARSVGLRAPVSEALATRQPVRDVVHPFVGPALGLGLLGAVLMTILDLFVFLPALPALREAGKPMIEQFVPWKAALASLYGGISEEILTRLLLLSGIAFLLRAALRRRDVPPQPAVMWTAIVVSAVLFGLGHLPATAAIVPLSGLVIARAVLLNAAIAIPCGWLFWKHGLESAMLAHWLADIVIHILVPALTVAGVLAV</sequence>
<accession>A0A0K1EK58</accession>
<protein>
    <recommendedName>
        <fullName evidence="3">CAAX prenyl protease 2/Lysostaphin resistance protein A-like domain-containing protein</fullName>
    </recommendedName>
</protein>
<evidence type="ECO:0000313" key="5">
    <source>
        <dbReference type="Proteomes" id="UP000067626"/>
    </source>
</evidence>
<reference evidence="4 5" key="1">
    <citation type="submission" date="2015-07" db="EMBL/GenBank/DDBJ databases">
        <title>Genome analysis of myxobacterium Chondromyces crocatus Cm c5 reveals a high potential for natural compound synthesis and the genetic basis for the loss of fruiting body formation.</title>
        <authorList>
            <person name="Zaburannyi N."/>
            <person name="Bunk B."/>
            <person name="Maier J."/>
            <person name="Overmann J."/>
            <person name="Mueller R."/>
        </authorList>
    </citation>
    <scope>NUCLEOTIDE SEQUENCE [LARGE SCALE GENOMIC DNA]</scope>
    <source>
        <strain evidence="4 5">Cm c5</strain>
    </source>
</reference>
<feature type="transmembrane region" description="Helical" evidence="2">
    <location>
        <begin position="251"/>
        <end position="271"/>
    </location>
</feature>
<keyword evidence="2" id="KW-1133">Transmembrane helix</keyword>
<dbReference type="STRING" id="52.CMC5_051400"/>
<dbReference type="GO" id="GO:0080120">
    <property type="term" value="P:CAAX-box protein maturation"/>
    <property type="evidence" value="ECO:0007669"/>
    <property type="project" value="UniProtKB-ARBA"/>
</dbReference>
<evidence type="ECO:0000313" key="4">
    <source>
        <dbReference type="EMBL" id="AKT40983.1"/>
    </source>
</evidence>
<evidence type="ECO:0000256" key="1">
    <source>
        <dbReference type="SAM" id="MobiDB-lite"/>
    </source>
</evidence>
<feature type="transmembrane region" description="Helical" evidence="2">
    <location>
        <begin position="283"/>
        <end position="303"/>
    </location>
</feature>
<keyword evidence="2" id="KW-0812">Transmembrane</keyword>
<name>A0A0K1EK58_CHOCO</name>
<dbReference type="InterPro" id="IPR003675">
    <property type="entry name" value="Rce1/LyrA-like_dom"/>
</dbReference>
<dbReference type="KEGG" id="ccro:CMC5_051400"/>
<dbReference type="Proteomes" id="UP000067626">
    <property type="component" value="Chromosome"/>
</dbReference>
<evidence type="ECO:0000256" key="2">
    <source>
        <dbReference type="SAM" id="Phobius"/>
    </source>
</evidence>
<feature type="transmembrane region" description="Helical" evidence="2">
    <location>
        <begin position="84"/>
        <end position="104"/>
    </location>
</feature>
<feature type="transmembrane region" description="Helical" evidence="2">
    <location>
        <begin position="192"/>
        <end position="210"/>
    </location>
</feature>
<dbReference type="AlphaFoldDB" id="A0A0K1EK58"/>
<keyword evidence="2" id="KW-0472">Membrane</keyword>
<gene>
    <name evidence="4" type="ORF">CMC5_051400</name>
</gene>
<feature type="transmembrane region" description="Helical" evidence="2">
    <location>
        <begin position="46"/>
        <end position="64"/>
    </location>
</feature>
<feature type="transmembrane region" description="Helical" evidence="2">
    <location>
        <begin position="133"/>
        <end position="160"/>
    </location>
</feature>
<evidence type="ECO:0000259" key="3">
    <source>
        <dbReference type="Pfam" id="PF02517"/>
    </source>
</evidence>
<dbReference type="Pfam" id="PF02517">
    <property type="entry name" value="Rce1-like"/>
    <property type="match status" value="1"/>
</dbReference>
<keyword evidence="5" id="KW-1185">Reference proteome</keyword>
<dbReference type="GO" id="GO:0004175">
    <property type="term" value="F:endopeptidase activity"/>
    <property type="evidence" value="ECO:0007669"/>
    <property type="project" value="UniProtKB-ARBA"/>
</dbReference>